<organism evidence="1 2">
    <name type="scientific">Herbaspirillum frisingense</name>
    <dbReference type="NCBI Taxonomy" id="92645"/>
    <lineage>
        <taxon>Bacteria</taxon>
        <taxon>Pseudomonadati</taxon>
        <taxon>Pseudomonadota</taxon>
        <taxon>Betaproteobacteria</taxon>
        <taxon>Burkholderiales</taxon>
        <taxon>Oxalobacteraceae</taxon>
        <taxon>Herbaspirillum</taxon>
    </lineage>
</organism>
<evidence type="ECO:0000313" key="1">
    <source>
        <dbReference type="EMBL" id="MDR6585662.1"/>
    </source>
</evidence>
<protein>
    <submittedName>
        <fullName evidence="1">Membrane protein</fullName>
    </submittedName>
</protein>
<evidence type="ECO:0000313" key="2">
    <source>
        <dbReference type="Proteomes" id="UP001260715"/>
    </source>
</evidence>
<dbReference type="Proteomes" id="UP001260715">
    <property type="component" value="Unassembled WGS sequence"/>
</dbReference>
<accession>A0ABU1PJM2</accession>
<name>A0ABU1PJM2_9BURK</name>
<comment type="caution">
    <text evidence="1">The sequence shown here is derived from an EMBL/GenBank/DDBJ whole genome shotgun (WGS) entry which is preliminary data.</text>
</comment>
<reference evidence="1 2" key="1">
    <citation type="submission" date="2023-07" db="EMBL/GenBank/DDBJ databases">
        <title>Sorghum-associated microbial communities from plants grown in Nebraska, USA.</title>
        <authorList>
            <person name="Schachtman D."/>
        </authorList>
    </citation>
    <scope>NUCLEOTIDE SEQUENCE [LARGE SCALE GENOMIC DNA]</scope>
    <source>
        <strain evidence="1 2">596</strain>
    </source>
</reference>
<gene>
    <name evidence="1" type="ORF">J2W50_003880</name>
</gene>
<keyword evidence="2" id="KW-1185">Reference proteome</keyword>
<sequence>MSLSCPICHSSNLLPQRDEKQSRSIIGVTAAAVAGLSTTQTGRETGTTTNSPDRPVAAVFGTFAKAFMGALAGTTAGCRTRSTIGNMVVAKVLGTYRCADCNYTFSS</sequence>
<proteinExistence type="predicted"/>
<dbReference type="EMBL" id="JAVDSJ010000005">
    <property type="protein sequence ID" value="MDR6585662.1"/>
    <property type="molecule type" value="Genomic_DNA"/>
</dbReference>